<keyword evidence="4 7" id="KW-0560">Oxidoreductase</keyword>
<evidence type="ECO:0000256" key="3">
    <source>
        <dbReference type="ARBA" id="ARBA00012954"/>
    </source>
</evidence>
<evidence type="ECO:0000256" key="9">
    <source>
        <dbReference type="PIRSR" id="PIRSR500134-2"/>
    </source>
</evidence>
<feature type="binding site" evidence="10">
    <location>
        <position position="256"/>
    </location>
    <ligand>
        <name>NAD(+)</name>
        <dbReference type="ChEBI" id="CHEBI:57540"/>
    </ligand>
</feature>
<dbReference type="InterPro" id="IPR014026">
    <property type="entry name" value="UDP-Glc/GDP-Man_DH_dimer"/>
</dbReference>
<dbReference type="NCBIfam" id="TIGR03026">
    <property type="entry name" value="NDP-sugDHase"/>
    <property type="match status" value="1"/>
</dbReference>
<comment type="caution">
    <text evidence="12">The sequence shown here is derived from an EMBL/GenBank/DDBJ whole genome shotgun (WGS) entry which is preliminary data.</text>
</comment>
<feature type="active site" description="Nucleophile" evidence="8">
    <location>
        <position position="253"/>
    </location>
</feature>
<proteinExistence type="inferred from homology"/>
<feature type="binding site" evidence="10">
    <location>
        <position position="314"/>
    </location>
    <ligand>
        <name>NAD(+)</name>
        <dbReference type="ChEBI" id="CHEBI:57540"/>
    </ligand>
</feature>
<dbReference type="PANTHER" id="PTHR43750:SF2">
    <property type="entry name" value="UDP-GLUCOSE 6-DEHYDROGENASE"/>
    <property type="match status" value="1"/>
</dbReference>
<dbReference type="UniPathway" id="UPA00038">
    <property type="reaction ID" value="UER00491"/>
</dbReference>
<dbReference type="Gene3D" id="3.40.50.720">
    <property type="entry name" value="NAD(P)-binding Rossmann-like Domain"/>
    <property type="match status" value="2"/>
</dbReference>
<evidence type="ECO:0000259" key="11">
    <source>
        <dbReference type="SMART" id="SM00984"/>
    </source>
</evidence>
<evidence type="ECO:0000256" key="8">
    <source>
        <dbReference type="PIRSR" id="PIRSR500134-1"/>
    </source>
</evidence>
<dbReference type="GO" id="GO:0051287">
    <property type="term" value="F:NAD binding"/>
    <property type="evidence" value="ECO:0007669"/>
    <property type="project" value="InterPro"/>
</dbReference>
<evidence type="ECO:0000256" key="7">
    <source>
        <dbReference type="PIRNR" id="PIRNR000124"/>
    </source>
</evidence>
<feature type="binding site" evidence="9">
    <location>
        <begin position="142"/>
        <end position="145"/>
    </location>
    <ligand>
        <name>substrate</name>
    </ligand>
</feature>
<feature type="binding site" evidence="10">
    <location>
        <position position="34"/>
    </location>
    <ligand>
        <name>NAD(+)</name>
        <dbReference type="ChEBI" id="CHEBI:57540"/>
    </ligand>
</feature>
<evidence type="ECO:0000256" key="6">
    <source>
        <dbReference type="ARBA" id="ARBA00047473"/>
    </source>
</evidence>
<organism evidence="12 13">
    <name type="scientific">Ectopseudomonas oleovorans</name>
    <name type="common">Pseudomonas oleovorans</name>
    <dbReference type="NCBI Taxonomy" id="301"/>
    <lineage>
        <taxon>Bacteria</taxon>
        <taxon>Pseudomonadati</taxon>
        <taxon>Pseudomonadota</taxon>
        <taxon>Gammaproteobacteria</taxon>
        <taxon>Pseudomonadales</taxon>
        <taxon>Pseudomonadaceae</taxon>
        <taxon>Ectopseudomonas</taxon>
    </lineage>
</organism>
<dbReference type="EC" id="1.1.1.22" evidence="3 7"/>
<dbReference type="InterPro" id="IPR036220">
    <property type="entry name" value="UDP-Glc/GDP-Man_DH_C_sf"/>
</dbReference>
<feature type="binding site" evidence="9">
    <location>
        <position position="388"/>
    </location>
    <ligand>
        <name>substrate</name>
    </ligand>
</feature>
<dbReference type="Gene3D" id="1.10.1040.10">
    <property type="entry name" value="N-(1-d-carboxylethyl)-l-norvaline Dehydrogenase, domain 2"/>
    <property type="match status" value="1"/>
</dbReference>
<feature type="domain" description="UDP-glucose/GDP-mannose dehydrogenase C-terminal" evidence="11">
    <location>
        <begin position="300"/>
        <end position="387"/>
    </location>
</feature>
<dbReference type="SUPFAM" id="SSF51735">
    <property type="entry name" value="NAD(P)-binding Rossmann-fold domains"/>
    <property type="match status" value="1"/>
</dbReference>
<dbReference type="GO" id="GO:0006065">
    <property type="term" value="P:UDP-glucuronate biosynthetic process"/>
    <property type="evidence" value="ECO:0007669"/>
    <property type="project" value="UniProtKB-UniPathway"/>
</dbReference>
<dbReference type="InterPro" id="IPR014027">
    <property type="entry name" value="UDP-Glc/GDP-Man_DH_C"/>
</dbReference>
<dbReference type="SMART" id="SM00984">
    <property type="entry name" value="UDPG_MGDP_dh_C"/>
    <property type="match status" value="1"/>
</dbReference>
<dbReference type="PIRSF" id="PIRSF500134">
    <property type="entry name" value="UDPglc_DH_bac"/>
    <property type="match status" value="1"/>
</dbReference>
<feature type="binding site" evidence="10">
    <location>
        <position position="118"/>
    </location>
    <ligand>
        <name>NAD(+)</name>
        <dbReference type="ChEBI" id="CHEBI:57540"/>
    </ligand>
</feature>
<feature type="binding site" evidence="9">
    <location>
        <position position="197"/>
    </location>
    <ligand>
        <name>substrate</name>
    </ligand>
</feature>
<keyword evidence="5 7" id="KW-0520">NAD</keyword>
<comment type="catalytic activity">
    <reaction evidence="6 7">
        <text>UDP-alpha-D-glucose + 2 NAD(+) + H2O = UDP-alpha-D-glucuronate + 2 NADH + 3 H(+)</text>
        <dbReference type="Rhea" id="RHEA:23596"/>
        <dbReference type="ChEBI" id="CHEBI:15377"/>
        <dbReference type="ChEBI" id="CHEBI:15378"/>
        <dbReference type="ChEBI" id="CHEBI:57540"/>
        <dbReference type="ChEBI" id="CHEBI:57945"/>
        <dbReference type="ChEBI" id="CHEBI:58052"/>
        <dbReference type="ChEBI" id="CHEBI:58885"/>
        <dbReference type="EC" id="1.1.1.22"/>
    </reaction>
</comment>
<comment type="similarity">
    <text evidence="2 7">Belongs to the UDP-glucose/GDP-mannose dehydrogenase family.</text>
</comment>
<feature type="binding site" evidence="10">
    <location>
        <position position="29"/>
    </location>
    <ligand>
        <name>NAD(+)</name>
        <dbReference type="ChEBI" id="CHEBI:57540"/>
    </ligand>
</feature>
<evidence type="ECO:0000313" key="12">
    <source>
        <dbReference type="EMBL" id="RED02930.1"/>
    </source>
</evidence>
<evidence type="ECO:0000256" key="1">
    <source>
        <dbReference type="ARBA" id="ARBA00004701"/>
    </source>
</evidence>
<accession>A0A3D9EKX3</accession>
<dbReference type="EMBL" id="QRDL01000004">
    <property type="protein sequence ID" value="RED02930.1"/>
    <property type="molecule type" value="Genomic_DNA"/>
</dbReference>
<evidence type="ECO:0000313" key="13">
    <source>
        <dbReference type="Proteomes" id="UP000256988"/>
    </source>
</evidence>
<dbReference type="GO" id="GO:0003979">
    <property type="term" value="F:UDP-glucose 6-dehydrogenase activity"/>
    <property type="evidence" value="ECO:0007669"/>
    <property type="project" value="UniProtKB-EC"/>
</dbReference>
<dbReference type="PIRSF" id="PIRSF000124">
    <property type="entry name" value="UDPglc_GDPman_dh"/>
    <property type="match status" value="1"/>
</dbReference>
<dbReference type="InterPro" id="IPR008927">
    <property type="entry name" value="6-PGluconate_DH-like_C_sf"/>
</dbReference>
<feature type="binding site" evidence="10">
    <location>
        <position position="145"/>
    </location>
    <ligand>
        <name>NAD(+)</name>
        <dbReference type="ChEBI" id="CHEBI:57540"/>
    </ligand>
</feature>
<dbReference type="InterPro" id="IPR017476">
    <property type="entry name" value="UDP-Glc/GDP-Man"/>
</dbReference>
<evidence type="ECO:0000256" key="10">
    <source>
        <dbReference type="PIRSR" id="PIRSR500134-3"/>
    </source>
</evidence>
<dbReference type="Pfam" id="PF00984">
    <property type="entry name" value="UDPG_MGDP_dh"/>
    <property type="match status" value="1"/>
</dbReference>
<evidence type="ECO:0000256" key="4">
    <source>
        <dbReference type="ARBA" id="ARBA00023002"/>
    </source>
</evidence>
<feature type="binding site" evidence="9">
    <location>
        <begin position="242"/>
        <end position="246"/>
    </location>
    <ligand>
        <name>substrate</name>
    </ligand>
</feature>
<feature type="binding site" evidence="10">
    <location>
        <position position="83"/>
    </location>
    <ligand>
        <name>NAD(+)</name>
        <dbReference type="ChEBI" id="CHEBI:57540"/>
    </ligand>
</feature>
<dbReference type="InterPro" id="IPR001732">
    <property type="entry name" value="UDP-Glc/GDP-Man_DH_N"/>
</dbReference>
<feature type="binding site" evidence="9">
    <location>
        <position position="306"/>
    </location>
    <ligand>
        <name>substrate</name>
    </ligand>
</feature>
<dbReference type="Proteomes" id="UP000256988">
    <property type="component" value="Unassembled WGS sequence"/>
</dbReference>
<feature type="binding site" evidence="9">
    <location>
        <position position="307"/>
    </location>
    <ligand>
        <name>substrate</name>
    </ligand>
</feature>
<comment type="pathway">
    <text evidence="1">Nucleotide-sugar biosynthesis; UDP-alpha-D-glucuronate biosynthesis; UDP-alpha-D-glucuronate from UDP-alpha-D-glucose: step 1/1.</text>
</comment>
<dbReference type="RefSeq" id="WP_115946297.1">
    <property type="nucleotide sequence ID" value="NZ_QRDL01000004.1"/>
</dbReference>
<gene>
    <name evidence="12" type="ORF">DFO60_2969</name>
</gene>
<protein>
    <recommendedName>
        <fullName evidence="3 7">UDP-glucose 6-dehydrogenase</fullName>
        <ecNumber evidence="3 7">1.1.1.22</ecNumber>
    </recommendedName>
</protein>
<dbReference type="SUPFAM" id="SSF48179">
    <property type="entry name" value="6-phosphogluconate dehydrogenase C-terminal domain-like"/>
    <property type="match status" value="1"/>
</dbReference>
<dbReference type="PANTHER" id="PTHR43750">
    <property type="entry name" value="UDP-GLUCOSE 6-DEHYDROGENASE TUAD"/>
    <property type="match status" value="1"/>
</dbReference>
<name>A0A3D9EKX3_ECTOL</name>
<evidence type="ECO:0000256" key="2">
    <source>
        <dbReference type="ARBA" id="ARBA00006601"/>
    </source>
</evidence>
<reference evidence="12 13" key="1">
    <citation type="submission" date="2018-07" db="EMBL/GenBank/DDBJ databases">
        <title>Genome sequencing of rice bacterial endophytes.</title>
        <authorList>
            <person name="Venturi V."/>
        </authorList>
    </citation>
    <scope>NUCLEOTIDE SEQUENCE [LARGE SCALE GENOMIC DNA]</scope>
    <source>
        <strain evidence="12 13">AG1002</strain>
    </source>
</reference>
<evidence type="ECO:0000256" key="5">
    <source>
        <dbReference type="ARBA" id="ARBA00023027"/>
    </source>
</evidence>
<dbReference type="InterPro" id="IPR013328">
    <property type="entry name" value="6PGD_dom2"/>
</dbReference>
<dbReference type="Pfam" id="PF03721">
    <property type="entry name" value="UDPG_MGDP_dh_N"/>
    <property type="match status" value="1"/>
</dbReference>
<dbReference type="InterPro" id="IPR028357">
    <property type="entry name" value="UDPglc_DH_bac"/>
</dbReference>
<feature type="binding site" evidence="9">
    <location>
        <position position="250"/>
    </location>
    <ligand>
        <name>substrate</name>
    </ligand>
</feature>
<dbReference type="GO" id="GO:0000271">
    <property type="term" value="P:polysaccharide biosynthetic process"/>
    <property type="evidence" value="ECO:0007669"/>
    <property type="project" value="InterPro"/>
</dbReference>
<dbReference type="SUPFAM" id="SSF52413">
    <property type="entry name" value="UDP-glucose/GDP-mannose dehydrogenase C-terminal domain"/>
    <property type="match status" value="1"/>
</dbReference>
<sequence>MKIAVSGLGYVGLSNAILLAQHNKVIAFDIDPRRVELINSRKSPFEDAVIADYLASHDLDLRATLDSHEAYNGADFVIIATPTDYDPATNNFNTQSVESVIEDVLSINPATTIVIKSTVPVGYTNAIRARYKTQNIIFSPEFLREGQALHDNLNPSRIIIGDVTDSAKLFSSLLAQGAEKEEIPVLYTSCDEAEAIKLFANTYLALRISYFNELDTYAKTHGLDTRQIITGVCLDPRIGAHYNNPSFGYGGYCLPKDTRQLLANYHEIPQRLIHAVVESNSTRKSFIAADVMKANPKTVGIYRLIMKVDSDNFRETSITDVVQLIAEQGCNIVIYEPGIEGDTFMGHPLIQSLDHFKASSDMILANRLASDLDDVLHKVYSRDIFGSDQ</sequence>
<dbReference type="InterPro" id="IPR036291">
    <property type="entry name" value="NAD(P)-bd_dom_sf"/>
</dbReference>
<dbReference type="AlphaFoldDB" id="A0A3D9EKX3"/>